<evidence type="ECO:0000256" key="3">
    <source>
        <dbReference type="ARBA" id="ARBA00005119"/>
    </source>
</evidence>
<evidence type="ECO:0000256" key="18">
    <source>
        <dbReference type="RuleBase" id="RU003938"/>
    </source>
</evidence>
<evidence type="ECO:0000256" key="11">
    <source>
        <dbReference type="ARBA" id="ARBA00022692"/>
    </source>
</evidence>
<dbReference type="GO" id="GO:0016024">
    <property type="term" value="P:CDP-diacylglycerol biosynthetic process"/>
    <property type="evidence" value="ECO:0007669"/>
    <property type="project" value="UniProtKB-UniPathway"/>
</dbReference>
<keyword evidence="16" id="KW-0594">Phospholipid biosynthesis</keyword>
<evidence type="ECO:0000256" key="9">
    <source>
        <dbReference type="ARBA" id="ARBA00022516"/>
    </source>
</evidence>
<protein>
    <recommendedName>
        <fullName evidence="7 18">Phosphatidate cytidylyltransferase</fullName>
        <ecNumber evidence="6 18">2.7.7.41</ecNumber>
    </recommendedName>
</protein>
<keyword evidence="8" id="KW-1003">Cell membrane</keyword>
<evidence type="ECO:0000256" key="1">
    <source>
        <dbReference type="ARBA" id="ARBA00001698"/>
    </source>
</evidence>
<dbReference type="InterPro" id="IPR000374">
    <property type="entry name" value="PC_trans"/>
</dbReference>
<evidence type="ECO:0000256" key="8">
    <source>
        <dbReference type="ARBA" id="ARBA00022475"/>
    </source>
</evidence>
<keyword evidence="13 19" id="KW-1133">Transmembrane helix</keyword>
<feature type="transmembrane region" description="Helical" evidence="19">
    <location>
        <begin position="122"/>
        <end position="140"/>
    </location>
</feature>
<proteinExistence type="inferred from homology"/>
<dbReference type="AlphaFoldDB" id="A0A1D3UTV1"/>
<evidence type="ECO:0000256" key="12">
    <source>
        <dbReference type="ARBA" id="ARBA00022695"/>
    </source>
</evidence>
<keyword evidence="9" id="KW-0444">Lipid biosynthesis</keyword>
<comment type="similarity">
    <text evidence="5 18">Belongs to the CDS family.</text>
</comment>
<evidence type="ECO:0000256" key="13">
    <source>
        <dbReference type="ARBA" id="ARBA00022989"/>
    </source>
</evidence>
<dbReference type="OrthoDB" id="9799199at2"/>
<evidence type="ECO:0000256" key="19">
    <source>
        <dbReference type="SAM" id="Phobius"/>
    </source>
</evidence>
<dbReference type="GO" id="GO:0005886">
    <property type="term" value="C:plasma membrane"/>
    <property type="evidence" value="ECO:0007669"/>
    <property type="project" value="UniProtKB-SubCell"/>
</dbReference>
<evidence type="ECO:0000256" key="7">
    <source>
        <dbReference type="ARBA" id="ARBA00019373"/>
    </source>
</evidence>
<dbReference type="EC" id="2.7.7.41" evidence="6 18"/>
<feature type="transmembrane region" description="Helical" evidence="19">
    <location>
        <begin position="192"/>
        <end position="210"/>
    </location>
</feature>
<dbReference type="PANTHER" id="PTHR46382:SF1">
    <property type="entry name" value="PHOSPHATIDATE CYTIDYLYLTRANSFERASE"/>
    <property type="match status" value="1"/>
</dbReference>
<comment type="subcellular location">
    <subcellularLocation>
        <location evidence="2">Cell membrane</location>
        <topology evidence="2">Multi-pass membrane protein</topology>
    </subcellularLocation>
</comment>
<evidence type="ECO:0000256" key="5">
    <source>
        <dbReference type="ARBA" id="ARBA00010185"/>
    </source>
</evidence>
<evidence type="ECO:0000256" key="2">
    <source>
        <dbReference type="ARBA" id="ARBA00004651"/>
    </source>
</evidence>
<comment type="pathway">
    <text evidence="4">Lipid metabolism.</text>
</comment>
<evidence type="ECO:0000256" key="16">
    <source>
        <dbReference type="ARBA" id="ARBA00023209"/>
    </source>
</evidence>
<gene>
    <name evidence="20" type="primary">cdsA</name>
    <name evidence="20" type="ORF">TFUB20_02039</name>
</gene>
<evidence type="ECO:0000256" key="10">
    <source>
        <dbReference type="ARBA" id="ARBA00022679"/>
    </source>
</evidence>
<keyword evidence="15 19" id="KW-0472">Membrane</keyword>
<evidence type="ECO:0000256" key="6">
    <source>
        <dbReference type="ARBA" id="ARBA00012487"/>
    </source>
</evidence>
<feature type="transmembrane region" description="Helical" evidence="19">
    <location>
        <begin position="152"/>
        <end position="171"/>
    </location>
</feature>
<keyword evidence="17" id="KW-1208">Phospholipid metabolism</keyword>
<accession>A0A1D3UTV1</accession>
<reference evidence="20 21" key="1">
    <citation type="submission" date="2016-09" db="EMBL/GenBank/DDBJ databases">
        <authorList>
            <person name="Capua I."/>
            <person name="De Benedictis P."/>
            <person name="Joannis T."/>
            <person name="Lombin L.H."/>
            <person name="Cattoli G."/>
        </authorList>
    </citation>
    <scope>NUCLEOTIDE SEQUENCE [LARGE SCALE GENOMIC DNA]</scope>
    <source>
        <strain evidence="20 21">UB20</strain>
    </source>
</reference>
<evidence type="ECO:0000313" key="20">
    <source>
        <dbReference type="EMBL" id="SCQ23418.1"/>
    </source>
</evidence>
<dbReference type="RefSeq" id="WP_074450089.1">
    <property type="nucleotide sequence ID" value="NZ_CAUQHC010000033.1"/>
</dbReference>
<feature type="transmembrane region" description="Helical" evidence="19">
    <location>
        <begin position="92"/>
        <end position="110"/>
    </location>
</feature>
<evidence type="ECO:0000256" key="17">
    <source>
        <dbReference type="ARBA" id="ARBA00023264"/>
    </source>
</evidence>
<feature type="transmembrane region" description="Helical" evidence="19">
    <location>
        <begin position="68"/>
        <end position="86"/>
    </location>
</feature>
<evidence type="ECO:0000256" key="15">
    <source>
        <dbReference type="ARBA" id="ARBA00023136"/>
    </source>
</evidence>
<dbReference type="UniPathway" id="UPA00557">
    <property type="reaction ID" value="UER00614"/>
</dbReference>
<dbReference type="EMBL" id="FMMM01000070">
    <property type="protein sequence ID" value="SCQ23418.1"/>
    <property type="molecule type" value="Genomic_DNA"/>
</dbReference>
<sequence>MKKLFVRTVTGMVYVAVIVLAMTLHPYAYLTLFMLVVGLSLHEFHTLIWHNNGTEASTLHPPKNFSRWLEIAGGIYLFAASFFYASGRMSEIIYAPYLLFLIFILIAGLYHKRENPVNRWAMTLFLQFYCAGLFSMLNFVMFDPVDKTYHPYYGLLIFIFIWLNDTGAYIVGTAFGKHRLFPRVSPMKSWEGFAGGLVIAWIAALALAGSYPEVSWYHWTAFATMIVVFGTWGDLVESLIKRTYGVKDSGTLLPGHGGILDRFDSMMLATPAIWLYLRLFIQS</sequence>
<keyword evidence="14" id="KW-0443">Lipid metabolism</keyword>
<comment type="catalytic activity">
    <reaction evidence="1 18">
        <text>a 1,2-diacyl-sn-glycero-3-phosphate + CTP + H(+) = a CDP-1,2-diacyl-sn-glycerol + diphosphate</text>
        <dbReference type="Rhea" id="RHEA:16229"/>
        <dbReference type="ChEBI" id="CHEBI:15378"/>
        <dbReference type="ChEBI" id="CHEBI:33019"/>
        <dbReference type="ChEBI" id="CHEBI:37563"/>
        <dbReference type="ChEBI" id="CHEBI:58332"/>
        <dbReference type="ChEBI" id="CHEBI:58608"/>
        <dbReference type="EC" id="2.7.7.41"/>
    </reaction>
</comment>
<dbReference type="GO" id="GO:0004605">
    <property type="term" value="F:phosphatidate cytidylyltransferase activity"/>
    <property type="evidence" value="ECO:0007669"/>
    <property type="project" value="UniProtKB-EC"/>
</dbReference>
<dbReference type="Pfam" id="PF01148">
    <property type="entry name" value="CTP_transf_1"/>
    <property type="match status" value="1"/>
</dbReference>
<feature type="transmembrane region" description="Helical" evidence="19">
    <location>
        <begin position="216"/>
        <end position="235"/>
    </location>
</feature>
<dbReference type="PROSITE" id="PS01315">
    <property type="entry name" value="CDS"/>
    <property type="match status" value="1"/>
</dbReference>
<keyword evidence="12 18" id="KW-0548">Nucleotidyltransferase</keyword>
<evidence type="ECO:0000313" key="21">
    <source>
        <dbReference type="Proteomes" id="UP000182057"/>
    </source>
</evidence>
<comment type="pathway">
    <text evidence="3 18">Phospholipid metabolism; CDP-diacylglycerol biosynthesis; CDP-diacylglycerol from sn-glycerol 3-phosphate: step 3/3.</text>
</comment>
<evidence type="ECO:0000256" key="4">
    <source>
        <dbReference type="ARBA" id="ARBA00005189"/>
    </source>
</evidence>
<keyword evidence="10 18" id="KW-0808">Transferase</keyword>
<keyword evidence="11 18" id="KW-0812">Transmembrane</keyword>
<evidence type="ECO:0000256" key="14">
    <source>
        <dbReference type="ARBA" id="ARBA00023098"/>
    </source>
</evidence>
<organism evidence="20 21">
    <name type="scientific">Tannerella forsythia</name>
    <name type="common">Bacteroides forsythus</name>
    <dbReference type="NCBI Taxonomy" id="28112"/>
    <lineage>
        <taxon>Bacteria</taxon>
        <taxon>Pseudomonadati</taxon>
        <taxon>Bacteroidota</taxon>
        <taxon>Bacteroidia</taxon>
        <taxon>Bacteroidales</taxon>
        <taxon>Tannerellaceae</taxon>
        <taxon>Tannerella</taxon>
    </lineage>
</organism>
<name>A0A1D3UTV1_TANFO</name>
<dbReference type="Proteomes" id="UP000182057">
    <property type="component" value="Unassembled WGS sequence"/>
</dbReference>
<dbReference type="PANTHER" id="PTHR46382">
    <property type="entry name" value="PHOSPHATIDATE CYTIDYLYLTRANSFERASE"/>
    <property type="match status" value="1"/>
</dbReference>